<feature type="compositionally biased region" description="Polar residues" evidence="1">
    <location>
        <begin position="234"/>
        <end position="248"/>
    </location>
</feature>
<comment type="caution">
    <text evidence="2">The sequence shown here is derived from an EMBL/GenBank/DDBJ whole genome shotgun (WGS) entry which is preliminary data.</text>
</comment>
<sequence length="297" mass="33693">MRSLDILNFFVANQPTIIKHFNNRERTKDIDMETELIPKDTKWKRLRKEKKIERKKLQNENKRDRDQLEAEDKQSLEQEPSQTMTGTTEEEHPSKQKSKPKSKRDLDPPEPQTKRRKVDPNPQTSAGNTIETTAPSAGAGNAIPSPTEPVIKPPQEKKIERRKSKEKPWDHKHPSASSIQNNADQINQPTEPGSCPNDNPQTKERKKLRDKARDKEESTASNVAINQDELNRLTEPQSCPSVNLQTSIVPDDPAPPTETSHKSASVTAVKKKNAPRKSKETILPEEQSKLLIIANDH</sequence>
<organism evidence="2 3">
    <name type="scientific">Puccinia striiformis f. sp. tritici PST-78</name>
    <dbReference type="NCBI Taxonomy" id="1165861"/>
    <lineage>
        <taxon>Eukaryota</taxon>
        <taxon>Fungi</taxon>
        <taxon>Dikarya</taxon>
        <taxon>Basidiomycota</taxon>
        <taxon>Pucciniomycotina</taxon>
        <taxon>Pucciniomycetes</taxon>
        <taxon>Pucciniales</taxon>
        <taxon>Pucciniaceae</taxon>
        <taxon>Puccinia</taxon>
    </lineage>
</organism>
<proteinExistence type="predicted"/>
<feature type="region of interest" description="Disordered" evidence="1">
    <location>
        <begin position="38"/>
        <end position="282"/>
    </location>
</feature>
<keyword evidence="3" id="KW-1185">Reference proteome</keyword>
<feature type="compositionally biased region" description="Polar residues" evidence="1">
    <location>
        <begin position="175"/>
        <end position="200"/>
    </location>
</feature>
<feature type="compositionally biased region" description="Basic and acidic residues" evidence="1">
    <location>
        <begin position="50"/>
        <end position="76"/>
    </location>
</feature>
<feature type="compositionally biased region" description="Polar residues" evidence="1">
    <location>
        <begin position="77"/>
        <end position="87"/>
    </location>
</feature>
<dbReference type="AlphaFoldDB" id="A0A0L0V5F5"/>
<feature type="compositionally biased region" description="Polar residues" evidence="1">
    <location>
        <begin position="121"/>
        <end position="135"/>
    </location>
</feature>
<protein>
    <submittedName>
        <fullName evidence="2">Uncharacterized protein</fullName>
    </submittedName>
</protein>
<name>A0A0L0V5F5_9BASI</name>
<reference evidence="3" key="1">
    <citation type="submission" date="2014-03" db="EMBL/GenBank/DDBJ databases">
        <title>The Genome Sequence of Puccinia striiformis f. sp. tritici PST-78.</title>
        <authorList>
            <consortium name="The Broad Institute Genome Sequencing Platform"/>
            <person name="Cuomo C."/>
            <person name="Hulbert S."/>
            <person name="Chen X."/>
            <person name="Walker B."/>
            <person name="Young S.K."/>
            <person name="Zeng Q."/>
            <person name="Gargeya S."/>
            <person name="Fitzgerald M."/>
            <person name="Haas B."/>
            <person name="Abouelleil A."/>
            <person name="Alvarado L."/>
            <person name="Arachchi H.M."/>
            <person name="Berlin A.M."/>
            <person name="Chapman S.B."/>
            <person name="Goldberg J."/>
            <person name="Griggs A."/>
            <person name="Gujja S."/>
            <person name="Hansen M."/>
            <person name="Howarth C."/>
            <person name="Imamovic A."/>
            <person name="Larimer J."/>
            <person name="McCowan C."/>
            <person name="Montmayeur A."/>
            <person name="Murphy C."/>
            <person name="Neiman D."/>
            <person name="Pearson M."/>
            <person name="Priest M."/>
            <person name="Roberts A."/>
            <person name="Saif S."/>
            <person name="Shea T."/>
            <person name="Sisk P."/>
            <person name="Sykes S."/>
            <person name="Wortman J."/>
            <person name="Nusbaum C."/>
            <person name="Birren B."/>
        </authorList>
    </citation>
    <scope>NUCLEOTIDE SEQUENCE [LARGE SCALE GENOMIC DNA]</scope>
    <source>
        <strain evidence="3">race PST-78</strain>
    </source>
</reference>
<gene>
    <name evidence="2" type="ORF">PSTG_12381</name>
</gene>
<evidence type="ECO:0000313" key="3">
    <source>
        <dbReference type="Proteomes" id="UP000054564"/>
    </source>
</evidence>
<evidence type="ECO:0000313" key="2">
    <source>
        <dbReference type="EMBL" id="KNE94249.1"/>
    </source>
</evidence>
<evidence type="ECO:0000256" key="1">
    <source>
        <dbReference type="SAM" id="MobiDB-lite"/>
    </source>
</evidence>
<dbReference type="EMBL" id="AJIL01000120">
    <property type="protein sequence ID" value="KNE94249.1"/>
    <property type="molecule type" value="Genomic_DNA"/>
</dbReference>
<accession>A0A0L0V5F5</accession>
<dbReference type="Proteomes" id="UP000054564">
    <property type="component" value="Unassembled WGS sequence"/>
</dbReference>